<reference evidence="2 3" key="1">
    <citation type="journal article" date="2011" name="PLoS Genet.">
        <title>Comparative genomic analysis of human fungal pathogens causing paracoccidioidomycosis.</title>
        <authorList>
            <person name="Desjardins C.A."/>
            <person name="Champion M.D."/>
            <person name="Holder J.W."/>
            <person name="Muszewska A."/>
            <person name="Goldberg J."/>
            <person name="Bailao A.M."/>
            <person name="Brigido M.M."/>
            <person name="Ferreira M.E."/>
            <person name="Garcia A.M."/>
            <person name="Grynberg M."/>
            <person name="Gujja S."/>
            <person name="Heiman D.I."/>
            <person name="Henn M.R."/>
            <person name="Kodira C.D."/>
            <person name="Leon-Narvaez H."/>
            <person name="Longo L.V."/>
            <person name="Ma L.J."/>
            <person name="Malavazi I."/>
            <person name="Matsuo A.L."/>
            <person name="Morais F.V."/>
            <person name="Pereira M."/>
            <person name="Rodriguez-Brito S."/>
            <person name="Sakthikumar S."/>
            <person name="Salem-Izacc S.M."/>
            <person name="Sykes S.M."/>
            <person name="Teixeira M.M."/>
            <person name="Vallejo M.C."/>
            <person name="Walter M.E."/>
            <person name="Yandava C."/>
            <person name="Young S."/>
            <person name="Zeng Q."/>
            <person name="Zucker J."/>
            <person name="Felipe M.S."/>
            <person name="Goldman G.H."/>
            <person name="Haas B.J."/>
            <person name="McEwen J.G."/>
            <person name="Nino-Vega G."/>
            <person name="Puccia R."/>
            <person name="San-Blas G."/>
            <person name="Soares C.M."/>
            <person name="Birren B.W."/>
            <person name="Cuomo C.A."/>
        </authorList>
    </citation>
    <scope>NUCLEOTIDE SEQUENCE [LARGE SCALE GENOMIC DNA]</scope>
    <source>
        <strain evidence="3">ATCC MYA-826 / Pb01</strain>
    </source>
</reference>
<protein>
    <submittedName>
        <fullName evidence="2">Uncharacterized protein</fullName>
    </submittedName>
</protein>
<dbReference type="GeneID" id="9100029"/>
<proteinExistence type="predicted"/>
<evidence type="ECO:0000313" key="3">
    <source>
        <dbReference type="Proteomes" id="UP000002059"/>
    </source>
</evidence>
<dbReference type="Proteomes" id="UP000002059">
    <property type="component" value="Partially assembled WGS sequence"/>
</dbReference>
<dbReference type="OMA" id="FNVRILS"/>
<evidence type="ECO:0000256" key="1">
    <source>
        <dbReference type="SAM" id="MobiDB-lite"/>
    </source>
</evidence>
<accession>A0A0A2V321</accession>
<organism evidence="2 3">
    <name type="scientific">Paracoccidioides lutzii (strain ATCC MYA-826 / Pb01)</name>
    <name type="common">Paracoccidioides brasiliensis</name>
    <dbReference type="NCBI Taxonomy" id="502779"/>
    <lineage>
        <taxon>Eukaryota</taxon>
        <taxon>Fungi</taxon>
        <taxon>Dikarya</taxon>
        <taxon>Ascomycota</taxon>
        <taxon>Pezizomycotina</taxon>
        <taxon>Eurotiomycetes</taxon>
        <taxon>Eurotiomycetidae</taxon>
        <taxon>Onygenales</taxon>
        <taxon>Ajellomycetaceae</taxon>
        <taxon>Paracoccidioides</taxon>
    </lineage>
</organism>
<dbReference type="STRING" id="502779.A0A0A2V321"/>
<dbReference type="HOGENOM" id="CLU_037759_0_0_1"/>
<name>A0A0A2V321_PARBA</name>
<sequence>MAQGQLWATLRTAIDPLNAKAMPIILQSAIDLLETELANARAALQAIQAQPASIISSVSSSFSSTPSSYSSVDIQDSITAGAMAAYKHHLVGQATLINNPSLCLPCRSTSTCTTLRSIIMDTPYVFRYMDLTKCRGAQPPPSTGPIDPGGETWRTQRMDESLTEDEFYGGPLRGIFSDLGRRNILQDVRTLVLDGLSVPADLIADIILTDKFNVVILSIRDCLNLNERKLMQTLQYAVRPSRAKGMPRVKGIYHFTPMDDAQTAFQDRQHSGPSQPYGSSELDDNAKHQGRMTWRHPWYKPTGRVLKKPISTGWAQTLQLCNGIISFDAVLCRSPQHQPLFTAAGTAAGNDMQPVSYFSPAIATVALGPSGCEGCHSSPEGPAVWNHSPNHQFPLLTPPPMHSSRVTTAKSPAGCSNGEYTLIMQCQDCLTNRWCHRCGRWWCSACLPNPEKPTHHLMLHQTASRPTGPSEQKRLLTDISKDCWECGATCGACKIEVQRICTTCQGEYCLEHNDGCTPSKCDWCNTSARGQRALQ</sequence>
<dbReference type="KEGG" id="pbl:PAAG_11283"/>
<dbReference type="AlphaFoldDB" id="A0A0A2V321"/>
<dbReference type="OrthoDB" id="5345494at2759"/>
<dbReference type="VEuPathDB" id="FungiDB:PAAG_11283"/>
<gene>
    <name evidence="2" type="ORF">PAAG_11283</name>
</gene>
<evidence type="ECO:0000313" key="2">
    <source>
        <dbReference type="EMBL" id="KGQ01893.1"/>
    </source>
</evidence>
<feature type="region of interest" description="Disordered" evidence="1">
    <location>
        <begin position="266"/>
        <end position="286"/>
    </location>
</feature>
<feature type="compositionally biased region" description="Polar residues" evidence="1">
    <location>
        <begin position="266"/>
        <end position="278"/>
    </location>
</feature>
<keyword evidence="3" id="KW-1185">Reference proteome</keyword>
<dbReference type="EMBL" id="KN293994">
    <property type="protein sequence ID" value="KGQ01893.1"/>
    <property type="molecule type" value="Genomic_DNA"/>
</dbReference>
<dbReference type="RefSeq" id="XP_015703379.1">
    <property type="nucleotide sequence ID" value="XM_015846957.1"/>
</dbReference>